<protein>
    <submittedName>
        <fullName evidence="2">Uncharacterized protein</fullName>
    </submittedName>
</protein>
<keyword evidence="3" id="KW-1185">Reference proteome</keyword>
<dbReference type="Proteomes" id="UP000265520">
    <property type="component" value="Unassembled WGS sequence"/>
</dbReference>
<organism evidence="2 3">
    <name type="scientific">Trifolium medium</name>
    <dbReference type="NCBI Taxonomy" id="97028"/>
    <lineage>
        <taxon>Eukaryota</taxon>
        <taxon>Viridiplantae</taxon>
        <taxon>Streptophyta</taxon>
        <taxon>Embryophyta</taxon>
        <taxon>Tracheophyta</taxon>
        <taxon>Spermatophyta</taxon>
        <taxon>Magnoliopsida</taxon>
        <taxon>eudicotyledons</taxon>
        <taxon>Gunneridae</taxon>
        <taxon>Pentapetalae</taxon>
        <taxon>rosids</taxon>
        <taxon>fabids</taxon>
        <taxon>Fabales</taxon>
        <taxon>Fabaceae</taxon>
        <taxon>Papilionoideae</taxon>
        <taxon>50 kb inversion clade</taxon>
        <taxon>NPAAA clade</taxon>
        <taxon>Hologalegina</taxon>
        <taxon>IRL clade</taxon>
        <taxon>Trifolieae</taxon>
        <taxon>Trifolium</taxon>
    </lineage>
</organism>
<dbReference type="AlphaFoldDB" id="A0A392S940"/>
<comment type="caution">
    <text evidence="2">The sequence shown here is derived from an EMBL/GenBank/DDBJ whole genome shotgun (WGS) entry which is preliminary data.</text>
</comment>
<sequence>GSTVRGGFDDGEVGRGWNEVWSERSSGEPNDDGPCPADKNSTFSDTVVLGS</sequence>
<proteinExistence type="predicted"/>
<dbReference type="EMBL" id="LXQA010338055">
    <property type="protein sequence ID" value="MCI44982.1"/>
    <property type="molecule type" value="Genomic_DNA"/>
</dbReference>
<evidence type="ECO:0000256" key="1">
    <source>
        <dbReference type="SAM" id="MobiDB-lite"/>
    </source>
</evidence>
<evidence type="ECO:0000313" key="2">
    <source>
        <dbReference type="EMBL" id="MCI44982.1"/>
    </source>
</evidence>
<accession>A0A392S940</accession>
<name>A0A392S940_9FABA</name>
<reference evidence="2 3" key="1">
    <citation type="journal article" date="2018" name="Front. Plant Sci.">
        <title>Red Clover (Trifolium pratense) and Zigzag Clover (T. medium) - A Picture of Genomic Similarities and Differences.</title>
        <authorList>
            <person name="Dluhosova J."/>
            <person name="Istvanek J."/>
            <person name="Nedelnik J."/>
            <person name="Repkova J."/>
        </authorList>
    </citation>
    <scope>NUCLEOTIDE SEQUENCE [LARGE SCALE GENOMIC DNA]</scope>
    <source>
        <strain evidence="3">cv. 10/8</strain>
        <tissue evidence="2">Leaf</tissue>
    </source>
</reference>
<evidence type="ECO:0000313" key="3">
    <source>
        <dbReference type="Proteomes" id="UP000265520"/>
    </source>
</evidence>
<feature type="non-terminal residue" evidence="2">
    <location>
        <position position="1"/>
    </location>
</feature>
<feature type="region of interest" description="Disordered" evidence="1">
    <location>
        <begin position="1"/>
        <end position="51"/>
    </location>
</feature>